<dbReference type="GO" id="GO:0140359">
    <property type="term" value="F:ABC-type transporter activity"/>
    <property type="evidence" value="ECO:0007669"/>
    <property type="project" value="InterPro"/>
</dbReference>
<evidence type="ECO:0000259" key="10">
    <source>
        <dbReference type="PROSITE" id="PS50893"/>
    </source>
</evidence>
<dbReference type="InterPro" id="IPR050352">
    <property type="entry name" value="ABCG_transporters"/>
</dbReference>
<dbReference type="KEGG" id="ppp:112282592"/>
<feature type="transmembrane region" description="Helical" evidence="9">
    <location>
        <begin position="635"/>
        <end position="657"/>
    </location>
</feature>
<dbReference type="Gramene" id="Pp3c5_15980V3.3">
    <property type="protein sequence ID" value="Pp3c5_15980V3.3"/>
    <property type="gene ID" value="Pp3c5_15980"/>
</dbReference>
<evidence type="ECO:0000256" key="6">
    <source>
        <dbReference type="ARBA" id="ARBA00022840"/>
    </source>
</evidence>
<accession>A0A2K1KJY7</accession>
<dbReference type="InterPro" id="IPR003439">
    <property type="entry name" value="ABC_transporter-like_ATP-bd"/>
</dbReference>
<feature type="transmembrane region" description="Helical" evidence="9">
    <location>
        <begin position="447"/>
        <end position="469"/>
    </location>
</feature>
<sequence length="665" mass="74398">MAPLMKNAEENPDVELGQLPSHSNGLIVHAKEPDENCLNRPGIHLHSVPIILKFSDVVYSVTLKQPKNWWNVMKLKSNLAKTQHKTKEILHGISGVVRPGEMLVMLGPSGSGKTTLLKVLGGRLKSVKVEGTVLYNNEPYSKFVKRRTGFVTQDDVLFPNLTVKETLVYAARLRLPDTYTTEEKVKRAESIINELGLDRCKDTIIGGQFKRGVSGGERKRVSIGHEMLVDPSLLFLDEPTSGLDSTTALRIIKTLKDLAKSGKTIITTIHQPSSTVYYMFDKMILLSEGDLLYYGSANHAMSYFESIQISPPFPMNPADFLLDLANGVTPDRLIEEGIPSAFEWSKQGDDLKTMRQKLIEAYKINLADQVHSEVDGTDAAATDDKAMMSKWSTSWREQFKVLLGRGWKERRHEAFSPLKIGQVLAITIISGLLWWKSSTSQVQDQVGLLFFFITFWGFFPVFSAIFTFPQERAMLIKERASGMYRLSAYFMARVVGDLPLELVLPTVFITIVYWMAGLKETFVAFILTTLVILYTVLVSQGLGLTLGAALMDVKKATTLASVIMLTLLLAGGYYIQDTPKWIGWIKYLSVSYWGYKLQLAAQYSSDQTYPCYTVPSGRCRIADYPAVANVGLDHLGIAAMALAIMLFGYRLSAYFFLSRIKGYDK</sequence>
<dbReference type="Gene3D" id="3.40.50.300">
    <property type="entry name" value="P-loop containing nucleotide triphosphate hydrolases"/>
    <property type="match status" value="1"/>
</dbReference>
<comment type="similarity">
    <text evidence="2">Belongs to the ABC transporter superfamily. ABCG family. Eye pigment precursor importer (TC 3.A.1.204) subfamily.</text>
</comment>
<dbReference type="AlphaFoldDB" id="A0A2K1KJY7"/>
<dbReference type="RefSeq" id="XP_024376147.1">
    <property type="nucleotide sequence ID" value="XM_024520379.2"/>
</dbReference>
<dbReference type="Gramene" id="Pp3c5_15980V3.2">
    <property type="protein sequence ID" value="Pp3c5_15980V3.2"/>
    <property type="gene ID" value="Pp3c5_15980"/>
</dbReference>
<dbReference type="STRING" id="3218.A0A2K1KJY7"/>
<dbReference type="GO" id="GO:0055085">
    <property type="term" value="P:transmembrane transport"/>
    <property type="evidence" value="ECO:0000318"/>
    <property type="project" value="GO_Central"/>
</dbReference>
<dbReference type="EnsemblPlants" id="Pp3c5_15980V3.2">
    <property type="protein sequence ID" value="Pp3c5_15980V3.2"/>
    <property type="gene ID" value="Pp3c5_15980"/>
</dbReference>
<dbReference type="GO" id="GO:0005524">
    <property type="term" value="F:ATP binding"/>
    <property type="evidence" value="ECO:0007669"/>
    <property type="project" value="UniProtKB-KW"/>
</dbReference>
<dbReference type="Gramene" id="Pp3c5_15980V3.1">
    <property type="protein sequence ID" value="Pp3c5_15980V3.1"/>
    <property type="gene ID" value="Pp3c5_15980"/>
</dbReference>
<evidence type="ECO:0000256" key="3">
    <source>
        <dbReference type="ARBA" id="ARBA00022448"/>
    </source>
</evidence>
<reference evidence="12" key="3">
    <citation type="submission" date="2020-12" db="UniProtKB">
        <authorList>
            <consortium name="EnsemblPlants"/>
        </authorList>
    </citation>
    <scope>IDENTIFICATION</scope>
</reference>
<dbReference type="Pfam" id="PF01061">
    <property type="entry name" value="ABC2_membrane"/>
    <property type="match status" value="1"/>
</dbReference>
<evidence type="ECO:0000256" key="9">
    <source>
        <dbReference type="SAM" id="Phobius"/>
    </source>
</evidence>
<dbReference type="PANTHER" id="PTHR48041">
    <property type="entry name" value="ABC TRANSPORTER G FAMILY MEMBER 28"/>
    <property type="match status" value="1"/>
</dbReference>
<dbReference type="Pfam" id="PF19055">
    <property type="entry name" value="ABC2_membrane_7"/>
    <property type="match status" value="1"/>
</dbReference>
<dbReference type="PaxDb" id="3218-PP1S169_25V6.1"/>
<name>A0A2K1KJY7_PHYPA</name>
<keyword evidence="5" id="KW-0547">Nucleotide-binding</keyword>
<dbReference type="SMART" id="SM00382">
    <property type="entry name" value="AAA"/>
    <property type="match status" value="1"/>
</dbReference>
<protein>
    <recommendedName>
        <fullName evidence="10">ABC transporter domain-containing protein</fullName>
    </recommendedName>
</protein>
<keyword evidence="3" id="KW-0813">Transport</keyword>
<comment type="subcellular location">
    <subcellularLocation>
        <location evidence="1">Membrane</location>
        <topology evidence="1">Multi-pass membrane protein</topology>
    </subcellularLocation>
</comment>
<dbReference type="InterPro" id="IPR027417">
    <property type="entry name" value="P-loop_NTPase"/>
</dbReference>
<feature type="transmembrane region" description="Helical" evidence="9">
    <location>
        <begin position="490"/>
        <end position="516"/>
    </location>
</feature>
<dbReference type="Proteomes" id="UP000006727">
    <property type="component" value="Chromosome 5"/>
</dbReference>
<gene>
    <name evidence="12" type="primary">LOC112282592</name>
    <name evidence="11" type="ORF">PHYPA_007749</name>
</gene>
<dbReference type="PROSITE" id="PS50893">
    <property type="entry name" value="ABC_TRANSPORTER_2"/>
    <property type="match status" value="1"/>
</dbReference>
<dbReference type="CDD" id="cd03213">
    <property type="entry name" value="ABCG_EPDR"/>
    <property type="match status" value="1"/>
</dbReference>
<feature type="transmembrane region" description="Helical" evidence="9">
    <location>
        <begin position="556"/>
        <end position="575"/>
    </location>
</feature>
<evidence type="ECO:0000256" key="1">
    <source>
        <dbReference type="ARBA" id="ARBA00004141"/>
    </source>
</evidence>
<keyword evidence="6" id="KW-0067">ATP-binding</keyword>
<feature type="domain" description="ABC transporter" evidence="10">
    <location>
        <begin position="52"/>
        <end position="313"/>
    </location>
</feature>
<reference evidence="11 13" key="2">
    <citation type="journal article" date="2018" name="Plant J.">
        <title>The Physcomitrella patens chromosome-scale assembly reveals moss genome structure and evolution.</title>
        <authorList>
            <person name="Lang D."/>
            <person name="Ullrich K.K."/>
            <person name="Murat F."/>
            <person name="Fuchs J."/>
            <person name="Jenkins J."/>
            <person name="Haas F.B."/>
            <person name="Piednoel M."/>
            <person name="Gundlach H."/>
            <person name="Van Bel M."/>
            <person name="Meyberg R."/>
            <person name="Vives C."/>
            <person name="Morata J."/>
            <person name="Symeonidi A."/>
            <person name="Hiss M."/>
            <person name="Muchero W."/>
            <person name="Kamisugi Y."/>
            <person name="Saleh O."/>
            <person name="Blanc G."/>
            <person name="Decker E.L."/>
            <person name="van Gessel N."/>
            <person name="Grimwood J."/>
            <person name="Hayes R.D."/>
            <person name="Graham S.W."/>
            <person name="Gunter L.E."/>
            <person name="McDaniel S.F."/>
            <person name="Hoernstein S.N.W."/>
            <person name="Larsson A."/>
            <person name="Li F.W."/>
            <person name="Perroud P.F."/>
            <person name="Phillips J."/>
            <person name="Ranjan P."/>
            <person name="Rokshar D.S."/>
            <person name="Rothfels C.J."/>
            <person name="Schneider L."/>
            <person name="Shu S."/>
            <person name="Stevenson D.W."/>
            <person name="Thummler F."/>
            <person name="Tillich M."/>
            <person name="Villarreal Aguilar J.C."/>
            <person name="Widiez T."/>
            <person name="Wong G.K."/>
            <person name="Wymore A."/>
            <person name="Zhang Y."/>
            <person name="Zimmer A.D."/>
            <person name="Quatrano R.S."/>
            <person name="Mayer K.F.X."/>
            <person name="Goodstein D."/>
            <person name="Casacuberta J.M."/>
            <person name="Vandepoele K."/>
            <person name="Reski R."/>
            <person name="Cuming A.C."/>
            <person name="Tuskan G.A."/>
            <person name="Maumus F."/>
            <person name="Salse J."/>
            <person name="Schmutz J."/>
            <person name="Rensing S.A."/>
        </authorList>
    </citation>
    <scope>NUCLEOTIDE SEQUENCE [LARGE SCALE GENOMIC DNA]</scope>
    <source>
        <strain evidence="12 13">cv. Gransden 2004</strain>
    </source>
</reference>
<dbReference type="FunFam" id="3.40.50.300:FF:000337">
    <property type="entry name" value="ABC transporter G family member 22"/>
    <property type="match status" value="1"/>
</dbReference>
<dbReference type="EnsemblPlants" id="Pp3c5_15980V3.1">
    <property type="protein sequence ID" value="Pp3c5_15980V3.1"/>
    <property type="gene ID" value="Pp3c5_15980"/>
</dbReference>
<dbReference type="EMBL" id="ABEU02000005">
    <property type="protein sequence ID" value="PNR54073.1"/>
    <property type="molecule type" value="Genomic_DNA"/>
</dbReference>
<keyword evidence="8 9" id="KW-0472">Membrane</keyword>
<keyword evidence="7 9" id="KW-1133">Transmembrane helix</keyword>
<evidence type="ECO:0000256" key="8">
    <source>
        <dbReference type="ARBA" id="ARBA00023136"/>
    </source>
</evidence>
<dbReference type="InterPro" id="IPR003593">
    <property type="entry name" value="AAA+_ATPase"/>
</dbReference>
<evidence type="ECO:0000256" key="4">
    <source>
        <dbReference type="ARBA" id="ARBA00022692"/>
    </source>
</evidence>
<keyword evidence="13" id="KW-1185">Reference proteome</keyword>
<reference evidence="11 13" key="1">
    <citation type="journal article" date="2008" name="Science">
        <title>The Physcomitrella genome reveals evolutionary insights into the conquest of land by plants.</title>
        <authorList>
            <person name="Rensing S."/>
            <person name="Lang D."/>
            <person name="Zimmer A."/>
            <person name="Terry A."/>
            <person name="Salamov A."/>
            <person name="Shapiro H."/>
            <person name="Nishiyama T."/>
            <person name="Perroud P.-F."/>
            <person name="Lindquist E."/>
            <person name="Kamisugi Y."/>
            <person name="Tanahashi T."/>
            <person name="Sakakibara K."/>
            <person name="Fujita T."/>
            <person name="Oishi K."/>
            <person name="Shin-I T."/>
            <person name="Kuroki Y."/>
            <person name="Toyoda A."/>
            <person name="Suzuki Y."/>
            <person name="Hashimoto A."/>
            <person name="Yamaguchi K."/>
            <person name="Sugano A."/>
            <person name="Kohara Y."/>
            <person name="Fujiyama A."/>
            <person name="Anterola A."/>
            <person name="Aoki S."/>
            <person name="Ashton N."/>
            <person name="Barbazuk W.B."/>
            <person name="Barker E."/>
            <person name="Bennetzen J."/>
            <person name="Bezanilla M."/>
            <person name="Blankenship R."/>
            <person name="Cho S.H."/>
            <person name="Dutcher S."/>
            <person name="Estelle M."/>
            <person name="Fawcett J.A."/>
            <person name="Gundlach H."/>
            <person name="Hanada K."/>
            <person name="Heyl A."/>
            <person name="Hicks K.A."/>
            <person name="Hugh J."/>
            <person name="Lohr M."/>
            <person name="Mayer K."/>
            <person name="Melkozernov A."/>
            <person name="Murata T."/>
            <person name="Nelson D."/>
            <person name="Pils B."/>
            <person name="Prigge M."/>
            <person name="Reiss B."/>
            <person name="Renner T."/>
            <person name="Rombauts S."/>
            <person name="Rushton P."/>
            <person name="Sanderfoot A."/>
            <person name="Schween G."/>
            <person name="Shiu S.-H."/>
            <person name="Stueber K."/>
            <person name="Theodoulou F.L."/>
            <person name="Tu H."/>
            <person name="Van de Peer Y."/>
            <person name="Verrier P.J."/>
            <person name="Waters E."/>
            <person name="Wood A."/>
            <person name="Yang L."/>
            <person name="Cove D."/>
            <person name="Cuming A."/>
            <person name="Hasebe M."/>
            <person name="Lucas S."/>
            <person name="Mishler D.B."/>
            <person name="Reski R."/>
            <person name="Grigoriev I."/>
            <person name="Quatrano R.S."/>
            <person name="Boore J.L."/>
        </authorList>
    </citation>
    <scope>NUCLEOTIDE SEQUENCE [LARGE SCALE GENOMIC DNA]</scope>
    <source>
        <strain evidence="12 13">cv. Gransden 2004</strain>
    </source>
</reference>
<evidence type="ECO:0000256" key="7">
    <source>
        <dbReference type="ARBA" id="ARBA00022989"/>
    </source>
</evidence>
<dbReference type="FunCoup" id="A0A2K1KJY7">
    <property type="interactions" value="691"/>
</dbReference>
<dbReference type="GO" id="GO:0042626">
    <property type="term" value="F:ATPase-coupled transmembrane transporter activity"/>
    <property type="evidence" value="ECO:0000318"/>
    <property type="project" value="GO_Central"/>
</dbReference>
<keyword evidence="4 9" id="KW-0812">Transmembrane</keyword>
<evidence type="ECO:0000313" key="11">
    <source>
        <dbReference type="EMBL" id="PNR54073.1"/>
    </source>
</evidence>
<dbReference type="GeneID" id="112282592"/>
<dbReference type="OrthoDB" id="66620at2759"/>
<evidence type="ECO:0000313" key="12">
    <source>
        <dbReference type="EnsemblPlants" id="Pp3c5_15980V3.1"/>
    </source>
</evidence>
<proteinExistence type="inferred from homology"/>
<dbReference type="InterPro" id="IPR043926">
    <property type="entry name" value="ABCG_dom"/>
</dbReference>
<dbReference type="InterPro" id="IPR013525">
    <property type="entry name" value="ABC2_TM"/>
</dbReference>
<evidence type="ECO:0000256" key="5">
    <source>
        <dbReference type="ARBA" id="ARBA00022741"/>
    </source>
</evidence>
<dbReference type="PANTHER" id="PTHR48041:SF111">
    <property type="entry name" value="ABC TRANSPORTER G FAMILY MEMBER 14"/>
    <property type="match status" value="1"/>
</dbReference>
<organism evidence="11">
    <name type="scientific">Physcomitrium patens</name>
    <name type="common">Spreading-leaved earth moss</name>
    <name type="synonym">Physcomitrella patens</name>
    <dbReference type="NCBI Taxonomy" id="3218"/>
    <lineage>
        <taxon>Eukaryota</taxon>
        <taxon>Viridiplantae</taxon>
        <taxon>Streptophyta</taxon>
        <taxon>Embryophyta</taxon>
        <taxon>Bryophyta</taxon>
        <taxon>Bryophytina</taxon>
        <taxon>Bryopsida</taxon>
        <taxon>Funariidae</taxon>
        <taxon>Funariales</taxon>
        <taxon>Funariaceae</taxon>
        <taxon>Physcomitrium</taxon>
    </lineage>
</organism>
<dbReference type="GO" id="GO:0016887">
    <property type="term" value="F:ATP hydrolysis activity"/>
    <property type="evidence" value="ECO:0007669"/>
    <property type="project" value="InterPro"/>
</dbReference>
<dbReference type="SUPFAM" id="SSF52540">
    <property type="entry name" value="P-loop containing nucleoside triphosphate hydrolases"/>
    <property type="match status" value="1"/>
</dbReference>
<dbReference type="Pfam" id="PF00005">
    <property type="entry name" value="ABC_tran"/>
    <property type="match status" value="1"/>
</dbReference>
<dbReference type="GO" id="GO:0016020">
    <property type="term" value="C:membrane"/>
    <property type="evidence" value="ECO:0000318"/>
    <property type="project" value="GO_Central"/>
</dbReference>
<evidence type="ECO:0000313" key="13">
    <source>
        <dbReference type="Proteomes" id="UP000006727"/>
    </source>
</evidence>
<evidence type="ECO:0000256" key="2">
    <source>
        <dbReference type="ARBA" id="ARBA00005814"/>
    </source>
</evidence>
<feature type="transmembrane region" description="Helical" evidence="9">
    <location>
        <begin position="522"/>
        <end position="544"/>
    </location>
</feature>
<dbReference type="EnsemblPlants" id="Pp3c5_15980V3.3">
    <property type="protein sequence ID" value="Pp3c5_15980V3.3"/>
    <property type="gene ID" value="Pp3c5_15980"/>
</dbReference>